<dbReference type="KEGG" id="yli:2912740"/>
<evidence type="ECO:0000313" key="3">
    <source>
        <dbReference type="EMBL" id="AOW05264.1"/>
    </source>
</evidence>
<feature type="transmembrane region" description="Helical" evidence="2">
    <location>
        <begin position="172"/>
        <end position="194"/>
    </location>
</feature>
<dbReference type="AlphaFoldDB" id="A0A1D8NI14"/>
<feature type="transmembrane region" description="Helical" evidence="2">
    <location>
        <begin position="292"/>
        <end position="311"/>
    </location>
</feature>
<keyword evidence="2" id="KW-0472">Membrane</keyword>
<reference evidence="4 6" key="2">
    <citation type="submission" date="2018-07" db="EMBL/GenBank/DDBJ databases">
        <title>Draft Genome Assemblies for Five Robust Yarrowia lipolytica Strains Exhibiting High Lipid Production and Pentose Sugar Utilization and Sugar Alcohol Secretion from Undetoxified Lignocellulosic Biomass Hydrolysates.</title>
        <authorList>
            <consortium name="DOE Joint Genome Institute"/>
            <person name="Walker C."/>
            <person name="Ryu S."/>
            <person name="Na H."/>
            <person name="Zane M."/>
            <person name="LaButti K."/>
            <person name="Lipzen A."/>
            <person name="Haridas S."/>
            <person name="Barry K."/>
            <person name="Grigoriev I.V."/>
            <person name="Quarterman J."/>
            <person name="Slininger P."/>
            <person name="Dien B."/>
            <person name="Trinh C.T."/>
        </authorList>
    </citation>
    <scope>NUCLEOTIDE SEQUENCE [LARGE SCALE GENOMIC DNA]</scope>
    <source>
        <strain evidence="4 6">YB392</strain>
    </source>
</reference>
<feature type="transmembrane region" description="Helical" evidence="2">
    <location>
        <begin position="80"/>
        <end position="101"/>
    </location>
</feature>
<feature type="region of interest" description="Disordered" evidence="1">
    <location>
        <begin position="376"/>
        <end position="443"/>
    </location>
</feature>
<feature type="transmembrane region" description="Helical" evidence="2">
    <location>
        <begin position="262"/>
        <end position="280"/>
    </location>
</feature>
<feature type="transmembrane region" description="Helical" evidence="2">
    <location>
        <begin position="331"/>
        <end position="354"/>
    </location>
</feature>
<keyword evidence="2" id="KW-1133">Transmembrane helix</keyword>
<proteinExistence type="predicted"/>
<feature type="transmembrane region" description="Helical" evidence="2">
    <location>
        <begin position="224"/>
        <end position="242"/>
    </location>
</feature>
<feature type="transmembrane region" description="Helical" evidence="2">
    <location>
        <begin position="142"/>
        <end position="160"/>
    </location>
</feature>
<feature type="region of interest" description="Disordered" evidence="1">
    <location>
        <begin position="531"/>
        <end position="566"/>
    </location>
</feature>
<evidence type="ECO:0000256" key="1">
    <source>
        <dbReference type="SAM" id="MobiDB-lite"/>
    </source>
</evidence>
<dbReference type="eggNOG" id="ENOG502QWQE">
    <property type="taxonomic scope" value="Eukaryota"/>
</dbReference>
<name>A0A1D8NI14_YARLL</name>
<dbReference type="VEuPathDB" id="FungiDB:YALI0_E11121g"/>
<evidence type="ECO:0000313" key="4">
    <source>
        <dbReference type="EMBL" id="RDW23013.1"/>
    </source>
</evidence>
<sequence>MGRPPGSGMDGPVYTDYDPAIMEKLNLHVDIENGTLTNGPQCWLSFGDHIPTFVHIEYLDTYAINGTTCDSPYYSMGNKGYLGVMLSVGIAAATLVTFFNLRKHGMNFMHEPKAEELMSQGGRPSKTKTAEPGWIRGRRLPWFLLLVLGLMLILTGFFAVDIDRNYIQGTAAGMYGVFLSVCPVLGLMVSWEFIRRWGFFEERKLLEQDPYAIDQTDLKSKARIIPPIVFYVSCFFAMFMMVLRNWSKHLDYNTFFDLDVRWVIGGICEVFAFIQLVNSLRVTITYYQVPQVPLVLPFMVFMNLLTEIYQVTVMVVNDKTVSPFYPSSSVVLPVFLVYLPLWAITIAGNLSGLARDNEDQVILRLRALRWKIKQENAERARSQGEQEQEAAQIAERRETDATFNEQYPHFEDSDAEADEEGSDPNASGGGRQTSRYQKLGNEGGNRAGLFKRLFGEYRPTNTWFGHNMAYVPLSRTKNQLFDEEDFPAITLQKTRVRSEVNEDPDEMEGGFDNYHKPSLFSFLSNSFRPIPSKGRRDLNDLEMQDLGTPKSIKQQKLYGGRRGSRP</sequence>
<keyword evidence="2" id="KW-0812">Transmembrane</keyword>
<protein>
    <submittedName>
        <fullName evidence="3">Uncharacterized protein</fullName>
    </submittedName>
</protein>
<accession>A0A1D8NI14</accession>
<dbReference type="EMBL" id="KZ859123">
    <property type="protein sequence ID" value="RDW23013.1"/>
    <property type="molecule type" value="Genomic_DNA"/>
</dbReference>
<dbReference type="Proteomes" id="UP000256601">
    <property type="component" value="Unassembled WGS sequence"/>
</dbReference>
<dbReference type="Proteomes" id="UP000182444">
    <property type="component" value="Chromosome 1E"/>
</dbReference>
<gene>
    <name evidence="4" type="ORF">B0I71DRAFT_136649</name>
    <name evidence="3" type="ORF">YALI1_E13926g</name>
</gene>
<dbReference type="EMBL" id="CP017557">
    <property type="protein sequence ID" value="AOW05264.1"/>
    <property type="molecule type" value="Genomic_DNA"/>
</dbReference>
<evidence type="ECO:0000313" key="6">
    <source>
        <dbReference type="Proteomes" id="UP000256601"/>
    </source>
</evidence>
<organism evidence="3 5">
    <name type="scientific">Yarrowia lipolytica</name>
    <name type="common">Candida lipolytica</name>
    <dbReference type="NCBI Taxonomy" id="4952"/>
    <lineage>
        <taxon>Eukaryota</taxon>
        <taxon>Fungi</taxon>
        <taxon>Dikarya</taxon>
        <taxon>Ascomycota</taxon>
        <taxon>Saccharomycotina</taxon>
        <taxon>Dipodascomycetes</taxon>
        <taxon>Dipodascales</taxon>
        <taxon>Dipodascales incertae sedis</taxon>
        <taxon>Yarrowia</taxon>
    </lineage>
</organism>
<evidence type="ECO:0000313" key="5">
    <source>
        <dbReference type="Proteomes" id="UP000182444"/>
    </source>
</evidence>
<feature type="compositionally biased region" description="Acidic residues" evidence="1">
    <location>
        <begin position="413"/>
        <end position="422"/>
    </location>
</feature>
<dbReference type="InterPro" id="IPR018830">
    <property type="entry name" value="DUF2434"/>
</dbReference>
<dbReference type="Pfam" id="PF10361">
    <property type="entry name" value="DUF2434"/>
    <property type="match status" value="1"/>
</dbReference>
<reference evidence="3 5" key="1">
    <citation type="journal article" date="2016" name="PLoS ONE">
        <title>Sequence Assembly of Yarrowia lipolytica Strain W29/CLIB89 Shows Transposable Element Diversity.</title>
        <authorList>
            <person name="Magnan C."/>
            <person name="Yu J."/>
            <person name="Chang I."/>
            <person name="Jahn E."/>
            <person name="Kanomata Y."/>
            <person name="Wu J."/>
            <person name="Zeller M."/>
            <person name="Oakes M."/>
            <person name="Baldi P."/>
            <person name="Sandmeyer S."/>
        </authorList>
    </citation>
    <scope>NUCLEOTIDE SEQUENCE [LARGE SCALE GENOMIC DNA]</scope>
    <source>
        <strain evidence="3">CLIB89</strain>
        <strain evidence="5">CLIB89(W29)</strain>
    </source>
</reference>
<dbReference type="VEuPathDB" id="FungiDB:YALI1_E13926g"/>
<evidence type="ECO:0000256" key="2">
    <source>
        <dbReference type="SAM" id="Phobius"/>
    </source>
</evidence>
<dbReference type="GeneID" id="2912740"/>